<protein>
    <submittedName>
        <fullName evidence="1">Uncharacterized protein</fullName>
    </submittedName>
</protein>
<dbReference type="STRING" id="48467.SAMN02745166_04392"/>
<keyword evidence="2" id="KW-1185">Reference proteome</keyword>
<organism evidence="1 2">
    <name type="scientific">Prosthecobacter debontii</name>
    <dbReference type="NCBI Taxonomy" id="48467"/>
    <lineage>
        <taxon>Bacteria</taxon>
        <taxon>Pseudomonadati</taxon>
        <taxon>Verrucomicrobiota</taxon>
        <taxon>Verrucomicrobiia</taxon>
        <taxon>Verrucomicrobiales</taxon>
        <taxon>Verrucomicrobiaceae</taxon>
        <taxon>Prosthecobacter</taxon>
    </lineage>
</organism>
<accession>A0A1T4YVX4</accession>
<gene>
    <name evidence="1" type="ORF">SAMN02745166_04392</name>
</gene>
<reference evidence="2" key="1">
    <citation type="submission" date="2017-02" db="EMBL/GenBank/DDBJ databases">
        <authorList>
            <person name="Varghese N."/>
            <person name="Submissions S."/>
        </authorList>
    </citation>
    <scope>NUCLEOTIDE SEQUENCE [LARGE SCALE GENOMIC DNA]</scope>
    <source>
        <strain evidence="2">ATCC 700200</strain>
    </source>
</reference>
<evidence type="ECO:0000313" key="2">
    <source>
        <dbReference type="Proteomes" id="UP000190774"/>
    </source>
</evidence>
<name>A0A1T4YVX4_9BACT</name>
<sequence>MRGEALSSIAIKSLDGGRGGYGFLFALVSRYLPILNRLIRRPITFS</sequence>
<dbReference type="Proteomes" id="UP000190774">
    <property type="component" value="Unassembled WGS sequence"/>
</dbReference>
<proteinExistence type="predicted"/>
<dbReference type="AlphaFoldDB" id="A0A1T4YVX4"/>
<dbReference type="EMBL" id="FUYE01000019">
    <property type="protein sequence ID" value="SKB05997.1"/>
    <property type="molecule type" value="Genomic_DNA"/>
</dbReference>
<evidence type="ECO:0000313" key="1">
    <source>
        <dbReference type="EMBL" id="SKB05997.1"/>
    </source>
</evidence>